<keyword evidence="1" id="KW-0812">Transmembrane</keyword>
<feature type="transmembrane region" description="Helical" evidence="1">
    <location>
        <begin position="117"/>
        <end position="146"/>
    </location>
</feature>
<feature type="transmembrane region" description="Helical" evidence="1">
    <location>
        <begin position="231"/>
        <end position="248"/>
    </location>
</feature>
<keyword evidence="1" id="KW-0472">Membrane</keyword>
<evidence type="ECO:0000313" key="3">
    <source>
        <dbReference type="Proteomes" id="UP000325849"/>
    </source>
</evidence>
<comment type="caution">
    <text evidence="2">The sequence shown here is derived from an EMBL/GenBank/DDBJ whole genome shotgun (WGS) entry which is preliminary data.</text>
</comment>
<feature type="transmembrane region" description="Helical" evidence="1">
    <location>
        <begin position="87"/>
        <end position="111"/>
    </location>
</feature>
<gene>
    <name evidence="2" type="ORF">FNH09_43880</name>
</gene>
<reference evidence="2 3" key="1">
    <citation type="submission" date="2019-07" db="EMBL/GenBank/DDBJ databases">
        <title>New species of Amycolatopsis and Streptomyces.</title>
        <authorList>
            <person name="Duangmal K."/>
            <person name="Teo W.F.A."/>
            <person name="Lipun K."/>
        </authorList>
    </citation>
    <scope>NUCLEOTIDE SEQUENCE [LARGE SCALE GENOMIC DNA]</scope>
    <source>
        <strain evidence="2 3">NBRC 109810</strain>
    </source>
</reference>
<dbReference type="RefSeq" id="WP_152895456.1">
    <property type="nucleotide sequence ID" value="NZ_VJZD01000385.1"/>
</dbReference>
<sequence>MPEAPTTPAPDGRPLTAGVAVLATAVAVISVLVGGLLAAVSLTGHVLGAWPSPGSLSPGLVGAAMLGTSPGLFAVGRAARWQDVRTLVYALGVVLVGLFAVTLLNAGRLYVAHGGGIVAVLFSLGWLFVLGMLCVAALATLTWQHLGAARPARPRVLPLPAWSKPPLAVLGSAWLGIGTGLLLRPGFWAAFVPWDVARPDAQALGVWALALGTGVLGALAEDDLARTRPALLALPGTALAATLVLAVHARDVDWSSGPALSLVCMLAGLACAGASGLVLLSRSPAPVQ</sequence>
<evidence type="ECO:0000256" key="1">
    <source>
        <dbReference type="SAM" id="Phobius"/>
    </source>
</evidence>
<feature type="transmembrane region" description="Helical" evidence="1">
    <location>
        <begin position="260"/>
        <end position="280"/>
    </location>
</feature>
<accession>A0A5N8VRJ2</accession>
<protein>
    <submittedName>
        <fullName evidence="2">Uncharacterized protein</fullName>
    </submittedName>
</protein>
<evidence type="ECO:0000313" key="2">
    <source>
        <dbReference type="EMBL" id="MPY37907.1"/>
    </source>
</evidence>
<keyword evidence="1" id="KW-1133">Transmembrane helix</keyword>
<dbReference type="Proteomes" id="UP000325849">
    <property type="component" value="Unassembled WGS sequence"/>
</dbReference>
<feature type="transmembrane region" description="Helical" evidence="1">
    <location>
        <begin position="167"/>
        <end position="189"/>
    </location>
</feature>
<feature type="transmembrane region" description="Helical" evidence="1">
    <location>
        <begin position="201"/>
        <end position="219"/>
    </location>
</feature>
<name>A0A5N8VRJ2_9ACTN</name>
<feature type="transmembrane region" description="Helical" evidence="1">
    <location>
        <begin position="20"/>
        <end position="44"/>
    </location>
</feature>
<dbReference type="OrthoDB" id="4197632at2"/>
<proteinExistence type="predicted"/>
<organism evidence="2 3">
    <name type="scientific">Streptomyces adustus</name>
    <dbReference type="NCBI Taxonomy" id="1609272"/>
    <lineage>
        <taxon>Bacteria</taxon>
        <taxon>Bacillati</taxon>
        <taxon>Actinomycetota</taxon>
        <taxon>Actinomycetes</taxon>
        <taxon>Kitasatosporales</taxon>
        <taxon>Streptomycetaceae</taxon>
        <taxon>Streptomyces</taxon>
    </lineage>
</organism>
<dbReference type="AlphaFoldDB" id="A0A5N8VRJ2"/>
<keyword evidence="3" id="KW-1185">Reference proteome</keyword>
<dbReference type="EMBL" id="VJZD01000385">
    <property type="protein sequence ID" value="MPY37907.1"/>
    <property type="molecule type" value="Genomic_DNA"/>
</dbReference>